<dbReference type="SMART" id="SM01349">
    <property type="entry name" value="TOG"/>
    <property type="match status" value="4"/>
</dbReference>
<dbReference type="SUPFAM" id="SSF48371">
    <property type="entry name" value="ARM repeat"/>
    <property type="match status" value="2"/>
</dbReference>
<feature type="region of interest" description="Disordered" evidence="5">
    <location>
        <begin position="1648"/>
        <end position="1688"/>
    </location>
</feature>
<evidence type="ECO:0000313" key="8">
    <source>
        <dbReference type="Proteomes" id="UP001369086"/>
    </source>
</evidence>
<feature type="compositionally biased region" description="Polar residues" evidence="5">
    <location>
        <begin position="331"/>
        <end position="341"/>
    </location>
</feature>
<feature type="region of interest" description="Disordered" evidence="5">
    <location>
        <begin position="837"/>
        <end position="1026"/>
    </location>
</feature>
<evidence type="ECO:0000256" key="2">
    <source>
        <dbReference type="ARBA" id="ARBA00022490"/>
    </source>
</evidence>
<dbReference type="InterPro" id="IPR011989">
    <property type="entry name" value="ARM-like"/>
</dbReference>
<dbReference type="InterPro" id="IPR016024">
    <property type="entry name" value="ARM-type_fold"/>
</dbReference>
<dbReference type="PANTHER" id="PTHR21567:SF87">
    <property type="entry name" value="CRESCERIN-LIKE PROTEIN CHE-12"/>
    <property type="match status" value="1"/>
</dbReference>
<dbReference type="Pfam" id="PF21041">
    <property type="entry name" value="XMAP215_CLASP_TOG"/>
    <property type="match status" value="1"/>
</dbReference>
<evidence type="ECO:0000313" key="7">
    <source>
        <dbReference type="EMBL" id="KAK6478867.1"/>
    </source>
</evidence>
<feature type="compositionally biased region" description="Polar residues" evidence="5">
    <location>
        <begin position="1664"/>
        <end position="1674"/>
    </location>
</feature>
<dbReference type="Gene3D" id="1.25.10.10">
    <property type="entry name" value="Leucine-rich Repeat Variant"/>
    <property type="match status" value="4"/>
</dbReference>
<keyword evidence="8" id="KW-1185">Reference proteome</keyword>
<feature type="region of interest" description="Disordered" evidence="5">
    <location>
        <begin position="1173"/>
        <end position="1209"/>
    </location>
</feature>
<feature type="compositionally biased region" description="Low complexity" evidence="5">
    <location>
        <begin position="354"/>
        <end position="363"/>
    </location>
</feature>
<keyword evidence="3" id="KW-0206">Cytoskeleton</keyword>
<keyword evidence="2" id="KW-0963">Cytoplasm</keyword>
<protein>
    <submittedName>
        <fullName evidence="7">TOG array regulator of axonemal microtubules protein 1-like isoform X1</fullName>
    </submittedName>
</protein>
<feature type="compositionally biased region" description="Basic and acidic residues" evidence="5">
    <location>
        <begin position="24"/>
        <end position="43"/>
    </location>
</feature>
<comment type="caution">
    <text evidence="7">The sequence shown here is derived from an EMBL/GenBank/DDBJ whole genome shotgun (WGS) entry which is preliminary data.</text>
</comment>
<feature type="domain" description="TOG" evidence="6">
    <location>
        <begin position="94"/>
        <end position="330"/>
    </location>
</feature>
<name>A0ABR0Z200_HUSHU</name>
<organism evidence="7 8">
    <name type="scientific">Huso huso</name>
    <name type="common">Beluga</name>
    <name type="synonym">Acipenser huso</name>
    <dbReference type="NCBI Taxonomy" id="61971"/>
    <lineage>
        <taxon>Eukaryota</taxon>
        <taxon>Metazoa</taxon>
        <taxon>Chordata</taxon>
        <taxon>Craniata</taxon>
        <taxon>Vertebrata</taxon>
        <taxon>Euteleostomi</taxon>
        <taxon>Actinopterygii</taxon>
        <taxon>Chondrostei</taxon>
        <taxon>Acipenseriformes</taxon>
        <taxon>Acipenseridae</taxon>
        <taxon>Huso</taxon>
    </lineage>
</organism>
<feature type="compositionally biased region" description="Basic and acidic residues" evidence="5">
    <location>
        <begin position="929"/>
        <end position="945"/>
    </location>
</feature>
<reference evidence="7 8" key="1">
    <citation type="submission" date="2021-05" db="EMBL/GenBank/DDBJ databases">
        <authorList>
            <person name="Zahm M."/>
            <person name="Klopp C."/>
            <person name="Cabau C."/>
            <person name="Kuhl H."/>
            <person name="Suciu R."/>
            <person name="Ciorpac M."/>
            <person name="Holostenco D."/>
            <person name="Gessner J."/>
            <person name="Wuertz S."/>
            <person name="Hohne C."/>
            <person name="Stock M."/>
            <person name="Gislard M."/>
            <person name="Lluch J."/>
            <person name="Milhes M."/>
            <person name="Lampietro C."/>
            <person name="Lopez Roques C."/>
            <person name="Donnadieu C."/>
            <person name="Du K."/>
            <person name="Schartl M."/>
            <person name="Guiguen Y."/>
        </authorList>
    </citation>
    <scope>NUCLEOTIDE SEQUENCE [LARGE SCALE GENOMIC DNA]</scope>
    <source>
        <strain evidence="7">Hh-F2</strain>
        <tissue evidence="7">Blood</tissue>
    </source>
</reference>
<feature type="region of interest" description="Disordered" evidence="5">
    <location>
        <begin position="1358"/>
        <end position="1416"/>
    </location>
</feature>
<feature type="compositionally biased region" description="Low complexity" evidence="5">
    <location>
        <begin position="1083"/>
        <end position="1103"/>
    </location>
</feature>
<evidence type="ECO:0000259" key="6">
    <source>
        <dbReference type="SMART" id="SM01349"/>
    </source>
</evidence>
<dbReference type="EMBL" id="JAHFZB010000018">
    <property type="protein sequence ID" value="KAK6478867.1"/>
    <property type="molecule type" value="Genomic_DNA"/>
</dbReference>
<feature type="region of interest" description="Disordered" evidence="5">
    <location>
        <begin position="331"/>
        <end position="363"/>
    </location>
</feature>
<evidence type="ECO:0000256" key="5">
    <source>
        <dbReference type="SAM" id="MobiDB-lite"/>
    </source>
</evidence>
<sequence length="1930" mass="209239">MAAAGGSLAAVKSVPVAFQGKTRKSADLKCTENAEKQRGSPKKGDCGCDILLGACRARSVSPVAVPATPAAPASLPPPPSPQERHGLHSNRPRSLTSMEEDVILKQLSSGTQTAGKRVEAIKATRGYIYSNPGKLLFKKKKELLTAVVEVLEKDARRDVKAQCVQLVCDIVQIPDPELDRFRQAVLPGLLFDLKDESPSMRKELVQTLHKCLKYSRSPEKILSALVEHGLESREASVRTATAVLLPILLTKDFHSVDLYDIIESLTKKLTNISGSSGPNDPVVAFSTLDYIRQHVAVGQDEFNAYLKRLPPGLRRDYNRFIDDNFEQLSVDSELNNNNTPRSAYPRGRCPSPSPAAAVSGGSPSLNDSPLILSPLKEHSGMKYGIVPLDLHSRLLDLKDYKARTHAVEELKSVVSHTDLSNVPPANVLGLIGFLCSLLDDSNFKVTHGTLEILNLLVVKLGRHVEQFLRAVVTTAVKVLGDNKAVTKQAYMKVYMGLMKNAGPQKLLDLLLENVKHRNSKVREEVINIIIASLLTHPSEDFDLPKLCFAVAPALADGKRKVRHAALEVFAVLAASMGSGKMQSLVKAVDQVELHEDVDGLMAAVQARLARRTLPKLTAHGLVEYAVPVAASAHGRASQQVPQGADTEWLFGGGRTSSATSNRGDTERGPHQGHRSTSPQGEETPTHRRVLSASKGKNKLPWENTNTPTKTPFQPAKAPNDTDTITKEQVSQIYGEVPQSPKLRRSPTMPANDDLFITRKSAVKSAKQGNVQAMNLVNSSTLTNTGAAEWHQPRISGKQGLLGYSRSSGSVDSDLQFLGTSSQLEKAPLHASLNLSTKTQRGLYSHPSVERTLSGPSTAGSGSSSSSSIASQGAFILPSYPLSSPGSGQLHTTPPRKGMEDSVGFSNTWPSKPLDGTSNSSPRKRLPSSRTDDTQGKLDMTQEKHSPVPLKPALVRTPSSRRGINGTKPVPPIPRGACLPSLADGGGRDPKKAGGTQESGGEKSLALDLSELDVKDDEPDHEEMMSSLRSLRYSAAKKRAKLSGSPPEAESPDSALKLELTLDFSSLASSTFTSPISESGIYSPPEALSSPLTPTPPTNTKTNTMRNHRTMSESFNPFASRPRLAATPDLMKSTRPVEYSPPQGVSFHDRATSDVSVVGQRMGYANGAVELEEGKQGEPSTTTAKMHRGAKPTKGEYGSPASLGNTQQQNNHEVTSANGMHEDSVVIVGKGVFGSPTASLTYSQAMLCSAENGDGAGKHSTETPPAIYGKSVQQNSHSTFESSDQAEREVTVAISKSARDKMRRRKNKAEREQLLREQERKERLEESLRERLRAIDIDSSPDDLSVNGGVLLKSKAESLSAESTPLSPPPLKCTPSLRKARSPSSDEVSAGPRTQRKQRASSVPRASETVEPSDVRPFSKPEQALLEALRLMADDDWEKKIEGIGFVRSLSIYHADVLTTRLHDIALAMIREVKNLRSGVSRVAVMCLGDMFTHLKVMEQELDGTIRALLHKAGESNTFIREDVDKALGAMVSNVTPARALCALIAGGSSHLNSVVRKCTALHLSGLVERMGPGRLLSGIRDVTDRLLPVVAKFTQDSSPETRYYGRRMIYLMMSHQDFDKVLEKYLTPKDLPYIKDTVHNLRLKGLGEIPQDAPSARGRRSLPGSGTTRASSNTRDPHSSIARSPGESTWKPAVRNLVDNHEFIKQLTGTLNSKDFRERIKGIHQLVSECETNQDLIVSNMFPIFDAFKTRLHDSNSKVSLMALESFQKIILLLGNHLSQVVYILVPAIVDTNLNSKNSAVYTAAINALHCLSEQLDNSVLLQPFCTKAQYLTGKAKQDMTEKVADLVTELYPRKPQLVEQRVLPLLWHLVSSVSSGSTLPGKGSSMRGSTAKLCKALSAHMGDSNLLSLAASKSPQTSKNVLELLAITI</sequence>
<feature type="compositionally biased region" description="Acidic residues" evidence="5">
    <location>
        <begin position="1009"/>
        <end position="1020"/>
    </location>
</feature>
<feature type="compositionally biased region" description="Low complexity" evidence="5">
    <location>
        <begin position="853"/>
        <end position="887"/>
    </location>
</feature>
<feature type="region of interest" description="Disordered" evidence="5">
    <location>
        <begin position="22"/>
        <end position="43"/>
    </location>
</feature>
<dbReference type="PANTHER" id="PTHR21567">
    <property type="entry name" value="CLASP"/>
    <property type="match status" value="1"/>
</dbReference>
<accession>A0ABR0Z200</accession>
<gene>
    <name evidence="7" type="ORF">HHUSO_G19490</name>
</gene>
<evidence type="ECO:0000256" key="4">
    <source>
        <dbReference type="SAM" id="Coils"/>
    </source>
</evidence>
<feature type="coiled-coil region" evidence="4">
    <location>
        <begin position="1291"/>
        <end position="1333"/>
    </location>
</feature>
<evidence type="ECO:0000256" key="3">
    <source>
        <dbReference type="ARBA" id="ARBA00023212"/>
    </source>
</evidence>
<dbReference type="InterPro" id="IPR034085">
    <property type="entry name" value="TOG"/>
</dbReference>
<keyword evidence="4" id="KW-0175">Coiled coil</keyword>
<proteinExistence type="predicted"/>
<feature type="domain" description="TOG" evidence="6">
    <location>
        <begin position="380"/>
        <end position="610"/>
    </location>
</feature>
<feature type="region of interest" description="Disordered" evidence="5">
    <location>
        <begin position="67"/>
        <end position="95"/>
    </location>
</feature>
<dbReference type="Proteomes" id="UP001369086">
    <property type="component" value="Unassembled WGS sequence"/>
</dbReference>
<feature type="region of interest" description="Disordered" evidence="5">
    <location>
        <begin position="1073"/>
        <end position="1104"/>
    </location>
</feature>
<feature type="compositionally biased region" description="Polar residues" evidence="5">
    <location>
        <begin position="903"/>
        <end position="920"/>
    </location>
</feature>
<comment type="subcellular location">
    <subcellularLocation>
        <location evidence="1">Cytoplasm</location>
        <location evidence="1">Cytoskeleton</location>
    </subcellularLocation>
</comment>
<feature type="compositionally biased region" description="Polar residues" evidence="5">
    <location>
        <begin position="702"/>
        <end position="711"/>
    </location>
</feature>
<feature type="domain" description="TOG" evidence="6">
    <location>
        <begin position="1413"/>
        <end position="1647"/>
    </location>
</feature>
<feature type="domain" description="TOG" evidence="6">
    <location>
        <begin position="1691"/>
        <end position="1924"/>
    </location>
</feature>
<feature type="region of interest" description="Disordered" evidence="5">
    <location>
        <begin position="633"/>
        <end position="720"/>
    </location>
</feature>
<evidence type="ECO:0000256" key="1">
    <source>
        <dbReference type="ARBA" id="ARBA00004245"/>
    </source>
</evidence>
<dbReference type="InterPro" id="IPR048491">
    <property type="entry name" value="XMAP215_CLASP_TOG"/>
</dbReference>